<keyword evidence="7 8" id="KW-0131">Cell cycle</keyword>
<feature type="domain" description="ZipA C-terminal FtsZ-binding" evidence="11">
    <location>
        <begin position="214"/>
        <end position="340"/>
    </location>
</feature>
<proteinExistence type="inferred from homology"/>
<evidence type="ECO:0000259" key="11">
    <source>
        <dbReference type="SMART" id="SM00771"/>
    </source>
</evidence>
<accession>I7Z9T0</accession>
<evidence type="ECO:0000313" key="13">
    <source>
        <dbReference type="Proteomes" id="UP000003704"/>
    </source>
</evidence>
<name>I7Z9T0_9GAMM</name>
<dbReference type="PANTHER" id="PTHR38685">
    <property type="entry name" value="CELL DIVISION PROTEIN ZIPA"/>
    <property type="match status" value="1"/>
</dbReference>
<keyword evidence="3 8" id="KW-0132">Cell division</keyword>
<feature type="compositionally biased region" description="Basic and acidic residues" evidence="10">
    <location>
        <begin position="58"/>
        <end position="74"/>
    </location>
</feature>
<dbReference type="GO" id="GO:0032153">
    <property type="term" value="C:cell division site"/>
    <property type="evidence" value="ECO:0007669"/>
    <property type="project" value="TreeGrafter"/>
</dbReference>
<keyword evidence="2 9" id="KW-0997">Cell inner membrane</keyword>
<dbReference type="PATRIC" id="fig|1172194.4.peg.3514"/>
<dbReference type="PANTHER" id="PTHR38685:SF1">
    <property type="entry name" value="CELL DIVISION PROTEIN ZIPA"/>
    <property type="match status" value="1"/>
</dbReference>
<sequence length="349" mass="37068">MTALQWALLILSVAIVLAVVVISRRERPQRSSRRSSRSSSGSRRASAPPPPPAPVEQDEVREQLDIFDPPRSEPVDEELEPDDEVVSAPRPSAAPPRRAPEPVDELPPEPIPVASPLASPQYDEYGVGRPRRRVMPSLESELSPPGATEPAANPDAPIAPWLKTSAPATPVVPPPPAPVVPPPAASRPAAPRIEPKPGPRLEPKPARPAAAAVPQKIVSLLLVERDGGAIAGTKLHPALNAQGLQFGAKQIYHRLARNEAVFSVASLVKPGVLLPEAADQFSTRGLQVFMVLPGPVKPLTALHDMLATTQSLARALNADVFDGSKQPLSSEAMRALQADVEEWAKTAGL</sequence>
<keyword evidence="5" id="KW-1133">Transmembrane helix</keyword>
<dbReference type="GO" id="GO:0005886">
    <property type="term" value="C:plasma membrane"/>
    <property type="evidence" value="ECO:0007669"/>
    <property type="project" value="UniProtKB-SubCell"/>
</dbReference>
<dbReference type="SMART" id="SM00771">
    <property type="entry name" value="ZipA_C"/>
    <property type="match status" value="1"/>
</dbReference>
<evidence type="ECO:0000256" key="3">
    <source>
        <dbReference type="ARBA" id="ARBA00022618"/>
    </source>
</evidence>
<dbReference type="STRING" id="1172194.WQQ_36220"/>
<reference evidence="12 13" key="1">
    <citation type="journal article" date="2012" name="J. Bacteriol.">
        <title>Genome Sequence of n-Alkane-Degrading Hydrocarboniphaga effusa Strain AP103T (ATCC BAA-332T).</title>
        <authorList>
            <person name="Chang H.K."/>
            <person name="Zylstra G.J."/>
            <person name="Chae J.C."/>
        </authorList>
    </citation>
    <scope>NUCLEOTIDE SEQUENCE [LARGE SCALE GENOMIC DNA]</scope>
    <source>
        <strain evidence="12 13">AP103</strain>
    </source>
</reference>
<comment type="caution">
    <text evidence="12">The sequence shown here is derived from an EMBL/GenBank/DDBJ whole genome shotgun (WGS) entry which is preliminary data.</text>
</comment>
<evidence type="ECO:0000256" key="8">
    <source>
        <dbReference type="RuleBase" id="RU003612"/>
    </source>
</evidence>
<keyword evidence="1 9" id="KW-1003">Cell membrane</keyword>
<dbReference type="RefSeq" id="WP_007186559.1">
    <property type="nucleotide sequence ID" value="NZ_AKGD01000003.1"/>
</dbReference>
<dbReference type="OrthoDB" id="7054914at2"/>
<dbReference type="Pfam" id="PF04354">
    <property type="entry name" value="ZipA_C"/>
    <property type="match status" value="1"/>
</dbReference>
<evidence type="ECO:0000256" key="9">
    <source>
        <dbReference type="RuleBase" id="RU003613"/>
    </source>
</evidence>
<protein>
    <recommendedName>
        <fullName evidence="8">Cell division protein ZipA</fullName>
    </recommendedName>
</protein>
<dbReference type="SUPFAM" id="SSF64383">
    <property type="entry name" value="Cell-division protein ZipA, C-terminal domain"/>
    <property type="match status" value="1"/>
</dbReference>
<keyword evidence="13" id="KW-1185">Reference proteome</keyword>
<dbReference type="InterPro" id="IPR007449">
    <property type="entry name" value="ZipA_FtsZ-bd_C"/>
</dbReference>
<comment type="function">
    <text evidence="8">Essential cell division protein that stabilizes the FtsZ protofilaments by cross-linking them and that serves as a cytoplasmic membrane anchor for the Z ring. Also required for the recruitment to the septal ring of downstream cell division proteins.</text>
</comment>
<evidence type="ECO:0000313" key="12">
    <source>
        <dbReference type="EMBL" id="EIT68427.1"/>
    </source>
</evidence>
<evidence type="ECO:0000256" key="1">
    <source>
        <dbReference type="ARBA" id="ARBA00022475"/>
    </source>
</evidence>
<keyword evidence="6 9" id="KW-0472">Membrane</keyword>
<dbReference type="InterPro" id="IPR036765">
    <property type="entry name" value="ZipA_FtsZ-bd_C_sf"/>
</dbReference>
<dbReference type="InterPro" id="IPR011919">
    <property type="entry name" value="Cell_div_ZipA"/>
</dbReference>
<evidence type="ECO:0000256" key="2">
    <source>
        <dbReference type="ARBA" id="ARBA00022519"/>
    </source>
</evidence>
<dbReference type="Proteomes" id="UP000003704">
    <property type="component" value="Unassembled WGS sequence"/>
</dbReference>
<evidence type="ECO:0000256" key="7">
    <source>
        <dbReference type="ARBA" id="ARBA00023306"/>
    </source>
</evidence>
<dbReference type="GO" id="GO:0000917">
    <property type="term" value="P:division septum assembly"/>
    <property type="evidence" value="ECO:0007669"/>
    <property type="project" value="TreeGrafter"/>
</dbReference>
<comment type="subcellular location">
    <subcellularLocation>
        <location evidence="9">Cell inner membrane</location>
        <topology evidence="9">Single-pass type I membrane protein</topology>
    </subcellularLocation>
</comment>
<evidence type="ECO:0000256" key="6">
    <source>
        <dbReference type="ARBA" id="ARBA00023136"/>
    </source>
</evidence>
<dbReference type="AlphaFoldDB" id="I7Z9T0"/>
<dbReference type="Gene3D" id="3.30.1400.10">
    <property type="entry name" value="ZipA, C-terminal FtsZ-binding domain"/>
    <property type="match status" value="1"/>
</dbReference>
<feature type="region of interest" description="Disordered" evidence="10">
    <location>
        <begin position="26"/>
        <end position="208"/>
    </location>
</feature>
<evidence type="ECO:0000256" key="5">
    <source>
        <dbReference type="ARBA" id="ARBA00022989"/>
    </source>
</evidence>
<evidence type="ECO:0000256" key="4">
    <source>
        <dbReference type="ARBA" id="ARBA00022692"/>
    </source>
</evidence>
<feature type="compositionally biased region" description="Pro residues" evidence="10">
    <location>
        <begin position="170"/>
        <end position="185"/>
    </location>
</feature>
<feature type="compositionally biased region" description="Acidic residues" evidence="10">
    <location>
        <begin position="75"/>
        <end position="85"/>
    </location>
</feature>
<keyword evidence="4 9" id="KW-0812">Transmembrane</keyword>
<comment type="similarity">
    <text evidence="8">Belongs to the ZipA family.</text>
</comment>
<feature type="compositionally biased region" description="Basic and acidic residues" evidence="10">
    <location>
        <begin position="193"/>
        <end position="205"/>
    </location>
</feature>
<feature type="compositionally biased region" description="Low complexity" evidence="10">
    <location>
        <begin position="37"/>
        <end position="46"/>
    </location>
</feature>
<organism evidence="12 13">
    <name type="scientific">Hydrocarboniphaga effusa AP103</name>
    <dbReference type="NCBI Taxonomy" id="1172194"/>
    <lineage>
        <taxon>Bacteria</taxon>
        <taxon>Pseudomonadati</taxon>
        <taxon>Pseudomonadota</taxon>
        <taxon>Gammaproteobacteria</taxon>
        <taxon>Nevskiales</taxon>
        <taxon>Nevskiaceae</taxon>
        <taxon>Hydrocarboniphaga</taxon>
    </lineage>
</organism>
<dbReference type="EMBL" id="AKGD01000003">
    <property type="protein sequence ID" value="EIT68427.1"/>
    <property type="molecule type" value="Genomic_DNA"/>
</dbReference>
<evidence type="ECO:0000256" key="10">
    <source>
        <dbReference type="SAM" id="MobiDB-lite"/>
    </source>
</evidence>
<gene>
    <name evidence="12" type="ORF">WQQ_36220</name>
</gene>